<organism evidence="3 4">
    <name type="scientific">Candidatus Eisenbergiella merdavium</name>
    <dbReference type="NCBI Taxonomy" id="2838551"/>
    <lineage>
        <taxon>Bacteria</taxon>
        <taxon>Bacillati</taxon>
        <taxon>Bacillota</taxon>
        <taxon>Clostridia</taxon>
        <taxon>Lachnospirales</taxon>
        <taxon>Lachnospiraceae</taxon>
        <taxon>Eisenbergiella</taxon>
    </lineage>
</organism>
<dbReference type="GO" id="GO:0015969">
    <property type="term" value="P:guanosine tetraphosphate metabolic process"/>
    <property type="evidence" value="ECO:0007669"/>
    <property type="project" value="InterPro"/>
</dbReference>
<dbReference type="AlphaFoldDB" id="A0A9D2NJA6"/>
<dbReference type="Gene3D" id="3.30.460.10">
    <property type="entry name" value="Beta Polymerase, domain 2"/>
    <property type="match status" value="1"/>
</dbReference>
<evidence type="ECO:0000313" key="4">
    <source>
        <dbReference type="Proteomes" id="UP000823891"/>
    </source>
</evidence>
<evidence type="ECO:0000256" key="1">
    <source>
        <dbReference type="ARBA" id="ARBA00004976"/>
    </source>
</evidence>
<gene>
    <name evidence="3" type="ORF">H9761_19595</name>
</gene>
<dbReference type="SMART" id="SM00954">
    <property type="entry name" value="RelA_SpoT"/>
    <property type="match status" value="1"/>
</dbReference>
<evidence type="ECO:0000259" key="2">
    <source>
        <dbReference type="SMART" id="SM00954"/>
    </source>
</evidence>
<dbReference type="EMBL" id="DWWS01000073">
    <property type="protein sequence ID" value="HJC25868.1"/>
    <property type="molecule type" value="Genomic_DNA"/>
</dbReference>
<comment type="pathway">
    <text evidence="1">Purine metabolism; ppGpp biosynthesis; ppGpp from GTP: step 1/2.</text>
</comment>
<dbReference type="PANTHER" id="PTHR41773">
    <property type="entry name" value="GTP PYROPHOSPHATASE-RELATED"/>
    <property type="match status" value="1"/>
</dbReference>
<reference evidence="3" key="1">
    <citation type="journal article" date="2021" name="PeerJ">
        <title>Extensive microbial diversity within the chicken gut microbiome revealed by metagenomics and culture.</title>
        <authorList>
            <person name="Gilroy R."/>
            <person name="Ravi A."/>
            <person name="Getino M."/>
            <person name="Pursley I."/>
            <person name="Horton D.L."/>
            <person name="Alikhan N.F."/>
            <person name="Baker D."/>
            <person name="Gharbi K."/>
            <person name="Hall N."/>
            <person name="Watson M."/>
            <person name="Adriaenssens E.M."/>
            <person name="Foster-Nyarko E."/>
            <person name="Jarju S."/>
            <person name="Secka A."/>
            <person name="Antonio M."/>
            <person name="Oren A."/>
            <person name="Chaudhuri R.R."/>
            <person name="La Ragione R."/>
            <person name="Hildebrand F."/>
            <person name="Pallen M.J."/>
        </authorList>
    </citation>
    <scope>NUCLEOTIDE SEQUENCE</scope>
    <source>
        <strain evidence="3">USAMLcec2-132</strain>
    </source>
</reference>
<dbReference type="CDD" id="cd05399">
    <property type="entry name" value="NT_Rel-Spo_like"/>
    <property type="match status" value="1"/>
</dbReference>
<sequence length="440" mass="50233">MDIISQFMENYKKKISFYETAGHVAEDMLRDALHSSGIRAIVTSRAKSPVRLKNKVAQRNEKREQPYRSMTEIYSDIADLSGVRVSLYFPGDRAKADQVINNLFTISETKKFPGQSRQPSYNKRFSGYWATHYRASMKEELLEKKQKKYASVRLEIQVASVLMHAWSEVEHDLVYKPMQGTLSDEELAILDELNGLVLAGEIALERLQSAGNARLQSKNAAFGSQYDLAAYLYDYLSTRYKRFDIEPKMGNVEQLLRLMNRLKLDSARELDPILKATRLVDDRRTIAQQLTDQIICGNEKRYALYLELRAASEKGDASSQKPDKRRMEAVEYFLRPWISLEAVLMKLTSRNNPRARGTFNLNSIKRLKLLKKDSLEKLQTLRAFRNGLVHGIDNPSPASLIKMGEAVREILSELNETQANQENQAFMASRTATSSSSPIT</sequence>
<comment type="caution">
    <text evidence="3">The sequence shown here is derived from an EMBL/GenBank/DDBJ whole genome shotgun (WGS) entry which is preliminary data.</text>
</comment>
<dbReference type="InterPro" id="IPR043519">
    <property type="entry name" value="NT_sf"/>
</dbReference>
<dbReference type="SUPFAM" id="SSF81301">
    <property type="entry name" value="Nucleotidyltransferase"/>
    <property type="match status" value="1"/>
</dbReference>
<dbReference type="Pfam" id="PF04607">
    <property type="entry name" value="RelA_SpoT"/>
    <property type="match status" value="1"/>
</dbReference>
<protein>
    <submittedName>
        <fullName evidence="3">RelA/SpoT domain-containing protein</fullName>
    </submittedName>
</protein>
<proteinExistence type="predicted"/>
<dbReference type="Proteomes" id="UP000823891">
    <property type="component" value="Unassembled WGS sequence"/>
</dbReference>
<feature type="domain" description="RelA/SpoT" evidence="2">
    <location>
        <begin position="44"/>
        <end position="181"/>
    </location>
</feature>
<accession>A0A9D2NJA6</accession>
<dbReference type="InterPro" id="IPR007685">
    <property type="entry name" value="RelA_SpoT"/>
</dbReference>
<dbReference type="PANTHER" id="PTHR41773:SF1">
    <property type="entry name" value="RELA_SPOT DOMAIN-CONTAINING PROTEIN"/>
    <property type="match status" value="1"/>
</dbReference>
<reference evidence="3" key="2">
    <citation type="submission" date="2021-04" db="EMBL/GenBank/DDBJ databases">
        <authorList>
            <person name="Gilroy R."/>
        </authorList>
    </citation>
    <scope>NUCLEOTIDE SEQUENCE</scope>
    <source>
        <strain evidence="3">USAMLcec2-132</strain>
    </source>
</reference>
<evidence type="ECO:0000313" key="3">
    <source>
        <dbReference type="EMBL" id="HJC25868.1"/>
    </source>
</evidence>
<name>A0A9D2NJA6_9FIRM</name>